<keyword evidence="3" id="KW-1185">Reference proteome</keyword>
<accession>A0A4R6M5T9</accession>
<evidence type="ECO:0000256" key="1">
    <source>
        <dbReference type="SAM" id="MobiDB-lite"/>
    </source>
</evidence>
<dbReference type="Proteomes" id="UP000294656">
    <property type="component" value="Unassembled WGS sequence"/>
</dbReference>
<reference evidence="2 3" key="1">
    <citation type="submission" date="2019-03" db="EMBL/GenBank/DDBJ databases">
        <title>Genomic Encyclopedia of Type Strains, Phase III (KMG-III): the genomes of soil and plant-associated and newly described type strains.</title>
        <authorList>
            <person name="Whitman W."/>
        </authorList>
    </citation>
    <scope>NUCLEOTIDE SEQUENCE [LARGE SCALE GENOMIC DNA]</scope>
    <source>
        <strain evidence="2 3">CECT 7378</strain>
    </source>
</reference>
<feature type="region of interest" description="Disordered" evidence="1">
    <location>
        <begin position="49"/>
        <end position="136"/>
    </location>
</feature>
<dbReference type="EMBL" id="SNXC01000013">
    <property type="protein sequence ID" value="TDO96717.1"/>
    <property type="molecule type" value="Genomic_DNA"/>
</dbReference>
<dbReference type="RefSeq" id="WP_133504225.1">
    <property type="nucleotide sequence ID" value="NZ_SNXC01000013.1"/>
</dbReference>
<organism evidence="2 3">
    <name type="scientific">Marinomonas balearica</name>
    <dbReference type="NCBI Taxonomy" id="491947"/>
    <lineage>
        <taxon>Bacteria</taxon>
        <taxon>Pseudomonadati</taxon>
        <taxon>Pseudomonadota</taxon>
        <taxon>Gammaproteobacteria</taxon>
        <taxon>Oceanospirillales</taxon>
        <taxon>Oceanospirillaceae</taxon>
        <taxon>Marinomonas</taxon>
    </lineage>
</organism>
<comment type="caution">
    <text evidence="2">The sequence shown here is derived from an EMBL/GenBank/DDBJ whole genome shotgun (WGS) entry which is preliminary data.</text>
</comment>
<sequence length="136" mass="15347">MVNNHSGSNKNLVSVLDRQFSCEHNDQLSALPKYFLVEPQSPLRQKNIQGASVSELTEQEEHEAGEASVDNINLDRKNSVATDNQALVCEDTSDEDPLCDDICNKNSPTEKSEPYVSKNKTNKVRSRPGVRKRYRR</sequence>
<protein>
    <submittedName>
        <fullName evidence="2">Uncharacterized protein</fullName>
    </submittedName>
</protein>
<feature type="compositionally biased region" description="Basic residues" evidence="1">
    <location>
        <begin position="120"/>
        <end position="136"/>
    </location>
</feature>
<name>A0A4R6M5T9_9GAMM</name>
<gene>
    <name evidence="2" type="ORF">DFP79_2482</name>
</gene>
<proteinExistence type="predicted"/>
<evidence type="ECO:0000313" key="2">
    <source>
        <dbReference type="EMBL" id="TDO96717.1"/>
    </source>
</evidence>
<evidence type="ECO:0000313" key="3">
    <source>
        <dbReference type="Proteomes" id="UP000294656"/>
    </source>
</evidence>
<dbReference type="AlphaFoldDB" id="A0A4R6M5T9"/>